<sequence length="237" mass="25025">MFIKAAINGGRATSEHAATPVTAEEIAAETRQVIEAGADVVHLHPRDSRGEQSIAPEDVDAVIAEVRRVAGGAVVGITTGLWTCPGGHPERYDRVKAWNVLPDFASVAFCEEGAAETAELVVARGMILESAVWSVEDVPALLASPTLRDNVRVLIEPMDEDPETAVEHARAMAALLKEGGVECPLLYHGDGPTVWPVLRAALADGHQVRIGLEDGLTLPDGRLAAGNVELVKAVLSL</sequence>
<reference evidence="1 2" key="1">
    <citation type="submission" date="2024-06" db="EMBL/GenBank/DDBJ databases">
        <title>The Natural Products Discovery Center: Release of the First 8490 Sequenced Strains for Exploring Actinobacteria Biosynthetic Diversity.</title>
        <authorList>
            <person name="Kalkreuter E."/>
            <person name="Kautsar S.A."/>
            <person name="Yang D."/>
            <person name="Bader C.D."/>
            <person name="Teijaro C.N."/>
            <person name="Fluegel L."/>
            <person name="Davis C.M."/>
            <person name="Simpson J.R."/>
            <person name="Lauterbach L."/>
            <person name="Steele A.D."/>
            <person name="Gui C."/>
            <person name="Meng S."/>
            <person name="Li G."/>
            <person name="Viehrig K."/>
            <person name="Ye F."/>
            <person name="Su P."/>
            <person name="Kiefer A.F."/>
            <person name="Nichols A."/>
            <person name="Cepeda A.J."/>
            <person name="Yan W."/>
            <person name="Fan B."/>
            <person name="Jiang Y."/>
            <person name="Adhikari A."/>
            <person name="Zheng C.-J."/>
            <person name="Schuster L."/>
            <person name="Cowan T.M."/>
            <person name="Smanski M.J."/>
            <person name="Chevrette M.G."/>
            <person name="De Carvalho L.P.S."/>
            <person name="Shen B."/>
        </authorList>
    </citation>
    <scope>NUCLEOTIDE SEQUENCE [LARGE SCALE GENOMIC DNA]</scope>
    <source>
        <strain evidence="1 2">NPDC050100</strain>
    </source>
</reference>
<dbReference type="PANTHER" id="PTHR37418:SF1">
    <property type="entry name" value="3-KETO-5-AMINOHEXANOATE CLEAVAGE PROTEIN"/>
    <property type="match status" value="1"/>
</dbReference>
<dbReference type="Proteomes" id="UP001551675">
    <property type="component" value="Unassembled WGS sequence"/>
</dbReference>
<dbReference type="EMBL" id="JBFALK010000030">
    <property type="protein sequence ID" value="MEV0974423.1"/>
    <property type="molecule type" value="Genomic_DNA"/>
</dbReference>
<gene>
    <name evidence="1" type="ORF">AB0I59_38000</name>
</gene>
<dbReference type="RefSeq" id="WP_358141002.1">
    <property type="nucleotide sequence ID" value="NZ_JBFALK010000030.1"/>
</dbReference>
<organism evidence="1 2">
    <name type="scientific">Microtetraspora glauca</name>
    <dbReference type="NCBI Taxonomy" id="1996"/>
    <lineage>
        <taxon>Bacteria</taxon>
        <taxon>Bacillati</taxon>
        <taxon>Actinomycetota</taxon>
        <taxon>Actinomycetes</taxon>
        <taxon>Streptosporangiales</taxon>
        <taxon>Streptosporangiaceae</taxon>
        <taxon>Microtetraspora</taxon>
    </lineage>
</organism>
<evidence type="ECO:0000313" key="1">
    <source>
        <dbReference type="EMBL" id="MEV0974423.1"/>
    </source>
</evidence>
<name>A0ABV3GS12_MICGL</name>
<evidence type="ECO:0000313" key="2">
    <source>
        <dbReference type="Proteomes" id="UP001551675"/>
    </source>
</evidence>
<comment type="caution">
    <text evidence="1">The sequence shown here is derived from an EMBL/GenBank/DDBJ whole genome shotgun (WGS) entry which is preliminary data.</text>
</comment>
<dbReference type="InterPro" id="IPR008567">
    <property type="entry name" value="BKACE"/>
</dbReference>
<accession>A0ABV3GS12</accession>
<dbReference type="Pfam" id="PF05853">
    <property type="entry name" value="BKACE"/>
    <property type="match status" value="1"/>
</dbReference>
<proteinExistence type="predicted"/>
<dbReference type="Gene3D" id="3.20.20.70">
    <property type="entry name" value="Aldolase class I"/>
    <property type="match status" value="1"/>
</dbReference>
<keyword evidence="2" id="KW-1185">Reference proteome</keyword>
<dbReference type="PANTHER" id="PTHR37418">
    <property type="entry name" value="3-KETO-5-AMINOHEXANOATE CLEAVAGE ENZYME-RELATED"/>
    <property type="match status" value="1"/>
</dbReference>
<dbReference type="InterPro" id="IPR013785">
    <property type="entry name" value="Aldolase_TIM"/>
</dbReference>
<protein>
    <submittedName>
        <fullName evidence="1">3-keto-5-aminohexanoate cleavage protein</fullName>
    </submittedName>
</protein>